<protein>
    <submittedName>
        <fullName evidence="3">NAD(P)H-dependent oxidoreductase</fullName>
    </submittedName>
</protein>
<organism evidence="3 4">
    <name type="scientific">Massilia litorea</name>
    <dbReference type="NCBI Taxonomy" id="2769491"/>
    <lineage>
        <taxon>Bacteria</taxon>
        <taxon>Pseudomonadati</taxon>
        <taxon>Pseudomonadota</taxon>
        <taxon>Betaproteobacteria</taxon>
        <taxon>Burkholderiales</taxon>
        <taxon>Oxalobacteraceae</taxon>
        <taxon>Telluria group</taxon>
        <taxon>Massilia</taxon>
    </lineage>
</organism>
<dbReference type="PANTHER" id="PTHR47307">
    <property type="entry name" value="GLUTATHIONE-REGULATED POTASSIUM-EFFLUX SYSTEM ANCILLARY PROTEIN KEFG"/>
    <property type="match status" value="1"/>
</dbReference>
<dbReference type="PANTHER" id="PTHR47307:SF2">
    <property type="entry name" value="GLUTATHIONE-REGULATED POTASSIUM-EFFLUX SYSTEM ANCILLARY PROTEIN KEFF"/>
    <property type="match status" value="1"/>
</dbReference>
<reference evidence="3 4" key="1">
    <citation type="submission" date="2020-10" db="EMBL/GenBank/DDBJ databases">
        <title>Genome sequencing of Massilia sp. LPB0304.</title>
        <authorList>
            <person name="Kim J."/>
        </authorList>
    </citation>
    <scope>NUCLEOTIDE SEQUENCE [LARGE SCALE GENOMIC DNA]</scope>
    <source>
        <strain evidence="3 4">LPB0304</strain>
    </source>
</reference>
<dbReference type="Proteomes" id="UP000593875">
    <property type="component" value="Chromosome"/>
</dbReference>
<dbReference type="Gene3D" id="3.40.50.360">
    <property type="match status" value="1"/>
</dbReference>
<dbReference type="InterPro" id="IPR046980">
    <property type="entry name" value="KefG/KefF"/>
</dbReference>
<evidence type="ECO:0000313" key="4">
    <source>
        <dbReference type="Proteomes" id="UP000593875"/>
    </source>
</evidence>
<dbReference type="InterPro" id="IPR003680">
    <property type="entry name" value="Flavodoxin_fold"/>
</dbReference>
<dbReference type="SUPFAM" id="SSF52218">
    <property type="entry name" value="Flavoproteins"/>
    <property type="match status" value="1"/>
</dbReference>
<dbReference type="GO" id="GO:0010181">
    <property type="term" value="F:FMN binding"/>
    <property type="evidence" value="ECO:0007669"/>
    <property type="project" value="TreeGrafter"/>
</dbReference>
<dbReference type="GO" id="GO:0003955">
    <property type="term" value="F:NAD(P)H dehydrogenase (quinone) activity"/>
    <property type="evidence" value="ECO:0007669"/>
    <property type="project" value="TreeGrafter"/>
</dbReference>
<keyword evidence="4" id="KW-1185">Reference proteome</keyword>
<dbReference type="KEGG" id="mlir:LPB04_17270"/>
<proteinExistence type="predicted"/>
<dbReference type="EMBL" id="CP062941">
    <property type="protein sequence ID" value="QOL52086.1"/>
    <property type="molecule type" value="Genomic_DNA"/>
</dbReference>
<accession>A0A7L9UD74</accession>
<dbReference type="AlphaFoldDB" id="A0A7L9UD74"/>
<evidence type="ECO:0000259" key="2">
    <source>
        <dbReference type="Pfam" id="PF02525"/>
    </source>
</evidence>
<dbReference type="GO" id="GO:0009055">
    <property type="term" value="F:electron transfer activity"/>
    <property type="evidence" value="ECO:0007669"/>
    <property type="project" value="TreeGrafter"/>
</dbReference>
<dbReference type="InterPro" id="IPR029039">
    <property type="entry name" value="Flavoprotein-like_sf"/>
</dbReference>
<evidence type="ECO:0000256" key="1">
    <source>
        <dbReference type="ARBA" id="ARBA00023002"/>
    </source>
</evidence>
<gene>
    <name evidence="3" type="ORF">LPB04_17270</name>
</gene>
<sequence>MPNHRVLVLYAHPAPHRSRINRRLAEAARALDGVLVHDLYETYPDFYIDVPREQALLEQAELVVFLHPIRWYSMPSLMKEWTDSVLEPGWAYGPGATALRGKGYWLAVTTGSPEDAYQAGERHGRPFEAYLPPFEQTALLCGMHWWPPHILHGANGADQAAIEAHVAAFRARLEAFLLTPPKRHADGTANGK</sequence>
<keyword evidence="1" id="KW-0560">Oxidoreductase</keyword>
<evidence type="ECO:0000313" key="3">
    <source>
        <dbReference type="EMBL" id="QOL52086.1"/>
    </source>
</evidence>
<dbReference type="Pfam" id="PF02525">
    <property type="entry name" value="Flavodoxin_2"/>
    <property type="match status" value="1"/>
</dbReference>
<feature type="domain" description="Flavodoxin-like fold" evidence="2">
    <location>
        <begin position="5"/>
        <end position="173"/>
    </location>
</feature>
<name>A0A7L9UD74_9BURK</name>